<reference evidence="2" key="1">
    <citation type="submission" date="2022-06" db="EMBL/GenBank/DDBJ databases">
        <title>Uncovering the hologenomic basis of an extraordinary plant invasion.</title>
        <authorList>
            <person name="Bieker V.C."/>
            <person name="Martin M.D."/>
            <person name="Gilbert T."/>
            <person name="Hodgins K."/>
            <person name="Battlay P."/>
            <person name="Petersen B."/>
            <person name="Wilson J."/>
        </authorList>
    </citation>
    <scope>NUCLEOTIDE SEQUENCE</scope>
    <source>
        <strain evidence="2">AA19_3_7</strain>
        <tissue evidence="2">Leaf</tissue>
    </source>
</reference>
<dbReference type="EMBL" id="JAMZMK010009909">
    <property type="protein sequence ID" value="KAI7733762.1"/>
    <property type="molecule type" value="Genomic_DNA"/>
</dbReference>
<keyword evidence="3" id="KW-1185">Reference proteome</keyword>
<proteinExistence type="predicted"/>
<dbReference type="AlphaFoldDB" id="A0AAD5C288"/>
<sequence>LHLRGSPTFISQSLSTNTHTFLSTVLLLSIFRLTPSAASYRSPPPRLALRYTGGFDLLRNQSTPASVHLDDAAHGMLKEGRKHLSLHLLVTSLLDPYGSGPGQRVVNSSHNGRQPYGGV</sequence>
<evidence type="ECO:0000313" key="2">
    <source>
        <dbReference type="EMBL" id="KAI7733762.1"/>
    </source>
</evidence>
<feature type="region of interest" description="Disordered" evidence="1">
    <location>
        <begin position="100"/>
        <end position="119"/>
    </location>
</feature>
<dbReference type="Proteomes" id="UP001206925">
    <property type="component" value="Unassembled WGS sequence"/>
</dbReference>
<gene>
    <name evidence="2" type="ORF">M8C21_015225</name>
</gene>
<accession>A0AAD5C288</accession>
<evidence type="ECO:0000256" key="1">
    <source>
        <dbReference type="SAM" id="MobiDB-lite"/>
    </source>
</evidence>
<name>A0AAD5C288_AMBAR</name>
<feature type="non-terminal residue" evidence="2">
    <location>
        <position position="1"/>
    </location>
</feature>
<organism evidence="2 3">
    <name type="scientific">Ambrosia artemisiifolia</name>
    <name type="common">Common ragweed</name>
    <dbReference type="NCBI Taxonomy" id="4212"/>
    <lineage>
        <taxon>Eukaryota</taxon>
        <taxon>Viridiplantae</taxon>
        <taxon>Streptophyta</taxon>
        <taxon>Embryophyta</taxon>
        <taxon>Tracheophyta</taxon>
        <taxon>Spermatophyta</taxon>
        <taxon>Magnoliopsida</taxon>
        <taxon>eudicotyledons</taxon>
        <taxon>Gunneridae</taxon>
        <taxon>Pentapetalae</taxon>
        <taxon>asterids</taxon>
        <taxon>campanulids</taxon>
        <taxon>Asterales</taxon>
        <taxon>Asteraceae</taxon>
        <taxon>Asteroideae</taxon>
        <taxon>Heliantheae alliance</taxon>
        <taxon>Heliantheae</taxon>
        <taxon>Ambrosia</taxon>
    </lineage>
</organism>
<protein>
    <submittedName>
        <fullName evidence="2">Uncharacterized protein</fullName>
    </submittedName>
</protein>
<evidence type="ECO:0000313" key="3">
    <source>
        <dbReference type="Proteomes" id="UP001206925"/>
    </source>
</evidence>
<comment type="caution">
    <text evidence="2">The sequence shown here is derived from an EMBL/GenBank/DDBJ whole genome shotgun (WGS) entry which is preliminary data.</text>
</comment>